<keyword evidence="7" id="KW-0472">Membrane</keyword>
<dbReference type="Pfam" id="PF00116">
    <property type="entry name" value="COX2"/>
    <property type="match status" value="1"/>
</dbReference>
<accession>A0A1I2QW87</accession>
<evidence type="ECO:0000256" key="6">
    <source>
        <dbReference type="ARBA" id="ARBA00047816"/>
    </source>
</evidence>
<dbReference type="EMBL" id="FOOG01000035">
    <property type="protein sequence ID" value="SFG32652.1"/>
    <property type="molecule type" value="Genomic_DNA"/>
</dbReference>
<dbReference type="AlphaFoldDB" id="A0A1I2QW87"/>
<feature type="transmembrane region" description="Helical" evidence="7">
    <location>
        <begin position="9"/>
        <end position="31"/>
    </location>
</feature>
<dbReference type="InterPro" id="IPR002429">
    <property type="entry name" value="CcO_II-like_C"/>
</dbReference>
<dbReference type="PROSITE" id="PS00078">
    <property type="entry name" value="COX2"/>
    <property type="match status" value="1"/>
</dbReference>
<dbReference type="InterPro" id="IPR001505">
    <property type="entry name" value="Copper_CuA"/>
</dbReference>
<comment type="catalytic activity">
    <reaction evidence="6">
        <text>4 Fe(II)-[cytochrome c] + O2 + 8 H(+)(in) = 4 Fe(III)-[cytochrome c] + 2 H2O + 4 H(+)(out)</text>
        <dbReference type="Rhea" id="RHEA:11436"/>
        <dbReference type="Rhea" id="RHEA-COMP:10350"/>
        <dbReference type="Rhea" id="RHEA-COMP:14399"/>
        <dbReference type="ChEBI" id="CHEBI:15377"/>
        <dbReference type="ChEBI" id="CHEBI:15378"/>
        <dbReference type="ChEBI" id="CHEBI:15379"/>
        <dbReference type="ChEBI" id="CHEBI:29033"/>
        <dbReference type="ChEBI" id="CHEBI:29034"/>
        <dbReference type="EC" id="7.1.1.9"/>
    </reaction>
</comment>
<organism evidence="9 10">
    <name type="scientific">Halobacillus alkaliphilus</name>
    <dbReference type="NCBI Taxonomy" id="396056"/>
    <lineage>
        <taxon>Bacteria</taxon>
        <taxon>Bacillati</taxon>
        <taxon>Bacillota</taxon>
        <taxon>Bacilli</taxon>
        <taxon>Bacillales</taxon>
        <taxon>Bacillaceae</taxon>
        <taxon>Halobacillus</taxon>
    </lineage>
</organism>
<dbReference type="PRINTS" id="PR01166">
    <property type="entry name" value="CYCOXIDASEII"/>
</dbReference>
<dbReference type="PROSITE" id="PS50857">
    <property type="entry name" value="COX2_CUA"/>
    <property type="match status" value="1"/>
</dbReference>
<dbReference type="SUPFAM" id="SSF49503">
    <property type="entry name" value="Cupredoxins"/>
    <property type="match status" value="1"/>
</dbReference>
<reference evidence="10" key="1">
    <citation type="submission" date="2016-10" db="EMBL/GenBank/DDBJ databases">
        <authorList>
            <person name="Varghese N."/>
            <person name="Submissions S."/>
        </authorList>
    </citation>
    <scope>NUCLEOTIDE SEQUENCE [LARGE SCALE GENOMIC DNA]</scope>
    <source>
        <strain evidence="10">FP5</strain>
    </source>
</reference>
<evidence type="ECO:0000256" key="2">
    <source>
        <dbReference type="ARBA" id="ARBA00022723"/>
    </source>
</evidence>
<evidence type="ECO:0000256" key="1">
    <source>
        <dbReference type="ARBA" id="ARBA00004196"/>
    </source>
</evidence>
<keyword evidence="10" id="KW-1185">Reference proteome</keyword>
<keyword evidence="7" id="KW-1133">Transmembrane helix</keyword>
<protein>
    <recommendedName>
        <fullName evidence="5">Cytochrome aa3 subunit 2</fullName>
    </recommendedName>
</protein>
<keyword evidence="7" id="KW-0812">Transmembrane</keyword>
<dbReference type="Proteomes" id="UP000198897">
    <property type="component" value="Unassembled WGS sequence"/>
</dbReference>
<feature type="domain" description="Cytochrome oxidase subunit II copper A binding" evidence="8">
    <location>
        <begin position="62"/>
        <end position="157"/>
    </location>
</feature>
<gene>
    <name evidence="9" type="ORF">SAMN05216353_1355</name>
</gene>
<dbReference type="Gene3D" id="2.60.40.420">
    <property type="entry name" value="Cupredoxins - blue copper proteins"/>
    <property type="match status" value="1"/>
</dbReference>
<name>A0A1I2QW87_9BACI</name>
<dbReference type="GO" id="GO:0004129">
    <property type="term" value="F:cytochrome-c oxidase activity"/>
    <property type="evidence" value="ECO:0007669"/>
    <property type="project" value="UniProtKB-EC"/>
</dbReference>
<evidence type="ECO:0000256" key="5">
    <source>
        <dbReference type="ARBA" id="ARBA00031399"/>
    </source>
</evidence>
<dbReference type="OrthoDB" id="9773456at2"/>
<evidence type="ECO:0000256" key="3">
    <source>
        <dbReference type="ARBA" id="ARBA00023008"/>
    </source>
</evidence>
<dbReference type="GO" id="GO:0030313">
    <property type="term" value="C:cell envelope"/>
    <property type="evidence" value="ECO:0007669"/>
    <property type="project" value="UniProtKB-SubCell"/>
</dbReference>
<comment type="function">
    <text evidence="4">Subunits I and II form the functional core of the enzyme complex. Electrons originating in cytochrome c are transferred via heme a and Cu(A) to the binuclear center formed by heme a3 and Cu(B).</text>
</comment>
<dbReference type="InterPro" id="IPR008972">
    <property type="entry name" value="Cupredoxin"/>
</dbReference>
<evidence type="ECO:0000256" key="7">
    <source>
        <dbReference type="SAM" id="Phobius"/>
    </source>
</evidence>
<dbReference type="GO" id="GO:0005507">
    <property type="term" value="F:copper ion binding"/>
    <property type="evidence" value="ECO:0007669"/>
    <property type="project" value="InterPro"/>
</dbReference>
<dbReference type="PANTHER" id="PTHR42838:SF2">
    <property type="entry name" value="NITROUS-OXIDE REDUCTASE"/>
    <property type="match status" value="1"/>
</dbReference>
<keyword evidence="2" id="KW-0479">Metal-binding</keyword>
<evidence type="ECO:0000256" key="4">
    <source>
        <dbReference type="ARBA" id="ARBA00024688"/>
    </source>
</evidence>
<keyword evidence="3" id="KW-0186">Copper</keyword>
<dbReference type="CDD" id="cd13913">
    <property type="entry name" value="ba3_CcO_II_C"/>
    <property type="match status" value="1"/>
</dbReference>
<dbReference type="InterPro" id="IPR051403">
    <property type="entry name" value="NosZ/Cyto_c_oxidase_sub2"/>
</dbReference>
<dbReference type="InterPro" id="IPR034214">
    <property type="entry name" value="Ba3_CcO_II_C"/>
</dbReference>
<dbReference type="PANTHER" id="PTHR42838">
    <property type="entry name" value="CYTOCHROME C OXIDASE SUBUNIT II"/>
    <property type="match status" value="1"/>
</dbReference>
<dbReference type="RefSeq" id="WP_089753376.1">
    <property type="nucleotide sequence ID" value="NZ_FOOG01000035.1"/>
</dbReference>
<proteinExistence type="predicted"/>
<evidence type="ECO:0000259" key="8">
    <source>
        <dbReference type="PROSITE" id="PS50857"/>
    </source>
</evidence>
<comment type="subcellular location">
    <subcellularLocation>
        <location evidence="1">Cell envelope</location>
    </subcellularLocation>
</comment>
<dbReference type="GO" id="GO:0016020">
    <property type="term" value="C:membrane"/>
    <property type="evidence" value="ECO:0007669"/>
    <property type="project" value="InterPro"/>
</dbReference>
<evidence type="ECO:0000313" key="10">
    <source>
        <dbReference type="Proteomes" id="UP000198897"/>
    </source>
</evidence>
<evidence type="ECO:0000313" key="9">
    <source>
        <dbReference type="EMBL" id="SFG32652.1"/>
    </source>
</evidence>
<sequence>MHLHKYEKIWLGFGVIALIIFLSVVGVSAFAQGHAPSSGHMTIDPEKVRETAPFDQPGLHKKEDGTYEVAMIALTFGYEPSKLQVPAGKEITFTLTSEDVVHSFSIIGTNVNMMAVPGQINHRTHTFKEPGSYLVICNEYCGSGHHFMSTEIEVVEQ</sequence>